<dbReference type="PaxDb" id="411461-DORFOR_00043"/>
<dbReference type="Proteomes" id="UP000005359">
    <property type="component" value="Unassembled WGS sequence"/>
</dbReference>
<dbReference type="AlphaFoldDB" id="B0G1E2"/>
<reference evidence="1 2" key="1">
    <citation type="submission" date="2007-10" db="EMBL/GenBank/DDBJ databases">
        <title>Draft genome sequence of Dorea formicigenerans(ATCC 27755).</title>
        <authorList>
            <person name="Sudarsanam P."/>
            <person name="Ley R."/>
            <person name="Guruge J."/>
            <person name="Turnbaugh P.J."/>
            <person name="Mahowald M."/>
            <person name="Liep D."/>
            <person name="Gordon J."/>
        </authorList>
    </citation>
    <scope>NUCLEOTIDE SEQUENCE [LARGE SCALE GENOMIC DNA]</scope>
    <source>
        <strain evidence="1 2">ATCC 27755</strain>
    </source>
</reference>
<dbReference type="EC" id="1.21.4.4" evidence="1"/>
<keyword evidence="1" id="KW-0560">Oxidoreductase</keyword>
<sequence>MSFIEPIYESEKEDNHMRLEIGNFYVKDIKFGDKLSFDDGVLTINKEKALDFIREDERITEADLYIAKPGDKIRMCPVKEAIEPRVRLDGRGLFPGYTSELAKAGDGVLHALKNCSVLVVGKHWGGFQDGLIDMSGEGQKYTYFGYLNNIVLVADTNEDFEKHEQQKKNDALRRAGHKLAEFIGQCVKELTPEDTEVYDLEAMIKRSPEIEKLPSVVYVMQPQSQMENLGYNDLAYGWDMNRMLPTVMHPNEVLDGAIVSGSFMPVSSKWSTYDFQNTPNIKALYREHGKTINFLGVIMSNLNVALDQKERAALYVAQIAKTLGADGAVVAEEGYGNPDADFVGCLVALEDAGVKTIGVTNECTGRNGTSQPLVTLDEKCDAIVSCGNVSELIELPPMETVLGELQSLARDGLSGGWAGDEILGPSVREDGSVIMENNSMFCGDQVVGWSPKTMKEF</sequence>
<dbReference type="PIRSF" id="PIRSF011588">
    <property type="entry name" value="Gly_sarc_betain_red_a/b"/>
    <property type="match status" value="1"/>
</dbReference>
<reference evidence="1 2" key="2">
    <citation type="submission" date="2007-10" db="EMBL/GenBank/DDBJ databases">
        <authorList>
            <person name="Fulton L."/>
            <person name="Clifton S."/>
            <person name="Fulton B."/>
            <person name="Xu J."/>
            <person name="Minx P."/>
            <person name="Pepin K.H."/>
            <person name="Johnson M."/>
            <person name="Thiruvilangam P."/>
            <person name="Bhonagiri V."/>
            <person name="Nash W.E."/>
            <person name="Wang C."/>
            <person name="Mardis E.R."/>
            <person name="Wilson R.K."/>
        </authorList>
    </citation>
    <scope>NUCLEOTIDE SEQUENCE [LARGE SCALE GENOMIC DNA]</scope>
    <source>
        <strain evidence="1 2">ATCC 27755</strain>
    </source>
</reference>
<dbReference type="InterPro" id="IPR016585">
    <property type="entry name" value="Gly/sarc/bet_Rdtase_B_asu/bsu"/>
</dbReference>
<dbReference type="eggNOG" id="ENOG502Z7RC">
    <property type="taxonomic scope" value="Bacteria"/>
</dbReference>
<dbReference type="STRING" id="411461.DORFOR_00043"/>
<accession>B0G1E2</accession>
<dbReference type="Pfam" id="PF09338">
    <property type="entry name" value="Gly_reductase"/>
    <property type="match status" value="1"/>
</dbReference>
<dbReference type="GO" id="GO:0033795">
    <property type="term" value="F:betaine reductase activity"/>
    <property type="evidence" value="ECO:0007669"/>
    <property type="project" value="UniProtKB-EC"/>
</dbReference>
<gene>
    <name evidence="1" type="primary">grdI</name>
    <name evidence="1" type="ORF">DORFOR_00043</name>
</gene>
<protein>
    <submittedName>
        <fullName evidence="1">Betaine reductase complex component B subunit alpha</fullName>
        <ecNumber evidence="1">1.21.4.4</ecNumber>
    </submittedName>
</protein>
<dbReference type="EMBL" id="AAXA02000002">
    <property type="protein sequence ID" value="EDR48608.1"/>
    <property type="molecule type" value="Genomic_DNA"/>
</dbReference>
<dbReference type="InterPro" id="IPR015417">
    <property type="entry name" value="Gly_reductase_pB_sua/b"/>
</dbReference>
<organism evidence="1 2">
    <name type="scientific">Dorea formicigenerans ATCC 27755</name>
    <dbReference type="NCBI Taxonomy" id="411461"/>
    <lineage>
        <taxon>Bacteria</taxon>
        <taxon>Bacillati</taxon>
        <taxon>Bacillota</taxon>
        <taxon>Clostridia</taxon>
        <taxon>Lachnospirales</taxon>
        <taxon>Lachnospiraceae</taxon>
        <taxon>Dorea</taxon>
    </lineage>
</organism>
<name>B0G1E2_9FIRM</name>
<evidence type="ECO:0000313" key="2">
    <source>
        <dbReference type="Proteomes" id="UP000005359"/>
    </source>
</evidence>
<proteinExistence type="predicted"/>
<evidence type="ECO:0000313" key="1">
    <source>
        <dbReference type="EMBL" id="EDR48608.1"/>
    </source>
</evidence>
<comment type="caution">
    <text evidence="1">The sequence shown here is derived from an EMBL/GenBank/DDBJ whole genome shotgun (WGS) entry which is preliminary data.</text>
</comment>